<dbReference type="OrthoDB" id="6890330at2"/>
<evidence type="ECO:0000313" key="2">
    <source>
        <dbReference type="Proteomes" id="UP000033618"/>
    </source>
</evidence>
<dbReference type="RefSeq" id="WP_046154456.1">
    <property type="nucleotide sequence ID" value="NZ_CADFGU010000006.1"/>
</dbReference>
<reference evidence="1 2" key="1">
    <citation type="submission" date="2015-03" db="EMBL/GenBank/DDBJ databases">
        <title>Draft Genome Sequence of Burkholderia andropogonis type strain ICMP2807, isolated from Sorghum bicolor.</title>
        <authorList>
            <person name="Lopes-Santos L."/>
            <person name="Castro D.B."/>
            <person name="Ottoboni L.M."/>
            <person name="Park D."/>
            <person name="Weirc B.S."/>
            <person name="Destefano S.A."/>
        </authorList>
    </citation>
    <scope>NUCLEOTIDE SEQUENCE [LARGE SCALE GENOMIC DNA]</scope>
    <source>
        <strain evidence="1 2">ICMP2807</strain>
    </source>
</reference>
<dbReference type="Proteomes" id="UP000033618">
    <property type="component" value="Unassembled WGS sequence"/>
</dbReference>
<organism evidence="1 2">
    <name type="scientific">Robbsia andropogonis</name>
    <dbReference type="NCBI Taxonomy" id="28092"/>
    <lineage>
        <taxon>Bacteria</taxon>
        <taxon>Pseudomonadati</taxon>
        <taxon>Pseudomonadota</taxon>
        <taxon>Betaproteobacteria</taxon>
        <taxon>Burkholderiales</taxon>
        <taxon>Burkholderiaceae</taxon>
        <taxon>Robbsia</taxon>
    </lineage>
</organism>
<gene>
    <name evidence="1" type="ORF">WM40_25810</name>
</gene>
<dbReference type="PATRIC" id="fig|28092.6.peg.6083"/>
<sequence length="148" mass="16229">MIRRWSGYNNVGICATALLAVLAHTQQLSVAKALLVMPLVMHDATIRYMGSGNVAFREVAGLVAHRPDLFANFNSRFEESVAVSVNAIQWIVSAGYAKFDGALVLLQSLEIDNGFGKRVQRIDKASKHIAAVLSAPVDELYLNFRVQL</sequence>
<evidence type="ECO:0000313" key="1">
    <source>
        <dbReference type="EMBL" id="KKB60995.1"/>
    </source>
</evidence>
<accession>A0A0F5JTL4</accession>
<proteinExistence type="predicted"/>
<dbReference type="EMBL" id="LAQU01000092">
    <property type="protein sequence ID" value="KKB60995.1"/>
    <property type="molecule type" value="Genomic_DNA"/>
</dbReference>
<dbReference type="InterPro" id="IPR045390">
    <property type="entry name" value="ABC-3C_MC3"/>
</dbReference>
<protein>
    <submittedName>
        <fullName evidence="1">Uncharacterized protein</fullName>
    </submittedName>
</protein>
<keyword evidence="2" id="KW-1185">Reference proteome</keyword>
<name>A0A0F5JTL4_9BURK</name>
<dbReference type="AlphaFoldDB" id="A0A0F5JTL4"/>
<comment type="caution">
    <text evidence="1">The sequence shown here is derived from an EMBL/GenBank/DDBJ whole genome shotgun (WGS) entry which is preliminary data.</text>
</comment>
<dbReference type="Pfam" id="PF20131">
    <property type="entry name" value="MC3"/>
    <property type="match status" value="1"/>
</dbReference>